<evidence type="ECO:0000256" key="1">
    <source>
        <dbReference type="SAM" id="MobiDB-lite"/>
    </source>
</evidence>
<keyword evidence="3" id="KW-1185">Reference proteome</keyword>
<dbReference type="STRING" id="380248.SAMN05216251_1273"/>
<name>A0A1I2L7M3_9ACTN</name>
<dbReference type="AlphaFoldDB" id="A0A1I2L7M3"/>
<dbReference type="InterPro" id="IPR053780">
    <property type="entry name" value="Gp66-like"/>
</dbReference>
<accession>A0A1I2L7M3</accession>
<feature type="region of interest" description="Disordered" evidence="1">
    <location>
        <begin position="1"/>
        <end position="61"/>
    </location>
</feature>
<dbReference type="NCBIfam" id="NF045478">
    <property type="entry name" value="XF1762_fam"/>
    <property type="match status" value="1"/>
</dbReference>
<sequence>MPDAPQYRRSLAPERLSPEKPCAAPQRHSDCGQSMLPLFEPAAGGERSTVPARKSTAPPAAVPSLAAVDAPSDQTVTPTPAQHERLHVVPVRFRAACDFVEQWHRHHQPPAGHVFSVGAADEKGVLLGVAIVGRPVARHLDNGSTLEVTRTCTDGTPNANSLLYAAAWRAAKALGYRRLITYTQHGESGVSLRGAGWSVIAERPARPGWHRPARPRVDRGNGHIARTLWEAS</sequence>
<reference evidence="2 3" key="1">
    <citation type="submission" date="2016-10" db="EMBL/GenBank/DDBJ databases">
        <authorList>
            <person name="de Groot N.N."/>
        </authorList>
    </citation>
    <scope>NUCLEOTIDE SEQUENCE [LARGE SCALE GENOMIC DNA]</scope>
    <source>
        <strain evidence="2 3">CGMCC 4.3510</strain>
    </source>
</reference>
<protein>
    <submittedName>
        <fullName evidence="2">Uncharacterized protein</fullName>
    </submittedName>
</protein>
<organism evidence="2 3">
    <name type="scientific">Actinacidiphila alni</name>
    <dbReference type="NCBI Taxonomy" id="380248"/>
    <lineage>
        <taxon>Bacteria</taxon>
        <taxon>Bacillati</taxon>
        <taxon>Actinomycetota</taxon>
        <taxon>Actinomycetes</taxon>
        <taxon>Kitasatosporales</taxon>
        <taxon>Streptomycetaceae</taxon>
        <taxon>Actinacidiphila</taxon>
    </lineage>
</organism>
<proteinExistence type="predicted"/>
<evidence type="ECO:0000313" key="2">
    <source>
        <dbReference type="EMBL" id="SFF74490.1"/>
    </source>
</evidence>
<evidence type="ECO:0000313" key="3">
    <source>
        <dbReference type="Proteomes" id="UP000199323"/>
    </source>
</evidence>
<dbReference type="EMBL" id="FONG01000027">
    <property type="protein sequence ID" value="SFF74490.1"/>
    <property type="molecule type" value="Genomic_DNA"/>
</dbReference>
<gene>
    <name evidence="2" type="ORF">SAMN05216251_1273</name>
</gene>
<dbReference type="Proteomes" id="UP000199323">
    <property type="component" value="Unassembled WGS sequence"/>
</dbReference>